<dbReference type="Proteomes" id="UP000792457">
    <property type="component" value="Unassembled WGS sequence"/>
</dbReference>
<dbReference type="OrthoDB" id="6775357at2759"/>
<reference evidence="1" key="1">
    <citation type="submission" date="2013-04" db="EMBL/GenBank/DDBJ databases">
        <authorList>
            <person name="Qu J."/>
            <person name="Murali S.C."/>
            <person name="Bandaranaike D."/>
            <person name="Bellair M."/>
            <person name="Blankenburg K."/>
            <person name="Chao H."/>
            <person name="Dinh H."/>
            <person name="Doddapaneni H."/>
            <person name="Downs B."/>
            <person name="Dugan-Rocha S."/>
            <person name="Elkadiri S."/>
            <person name="Gnanaolivu R.D."/>
            <person name="Hernandez B."/>
            <person name="Javaid M."/>
            <person name="Jayaseelan J.C."/>
            <person name="Lee S."/>
            <person name="Li M."/>
            <person name="Ming W."/>
            <person name="Munidasa M."/>
            <person name="Muniz J."/>
            <person name="Nguyen L."/>
            <person name="Ongeri F."/>
            <person name="Osuji N."/>
            <person name="Pu L.-L."/>
            <person name="Puazo M."/>
            <person name="Qu C."/>
            <person name="Quiroz J."/>
            <person name="Raj R."/>
            <person name="Weissenberger G."/>
            <person name="Xin Y."/>
            <person name="Zou X."/>
            <person name="Han Y."/>
            <person name="Richards S."/>
            <person name="Worley K."/>
            <person name="Muzny D."/>
            <person name="Gibbs R."/>
        </authorList>
    </citation>
    <scope>NUCLEOTIDE SEQUENCE</scope>
    <source>
        <strain evidence="1">Sampled in the wild</strain>
    </source>
</reference>
<name>A0A8K0PBH2_LADFU</name>
<dbReference type="EMBL" id="KZ309447">
    <property type="protein sequence ID" value="KAG8238833.1"/>
    <property type="molecule type" value="Genomic_DNA"/>
</dbReference>
<evidence type="ECO:0000313" key="1">
    <source>
        <dbReference type="EMBL" id="KAG8238833.1"/>
    </source>
</evidence>
<keyword evidence="2" id="KW-1185">Reference proteome</keyword>
<comment type="caution">
    <text evidence="1">The sequence shown here is derived from an EMBL/GenBank/DDBJ whole genome shotgun (WGS) entry which is preliminary data.</text>
</comment>
<proteinExistence type="predicted"/>
<dbReference type="AlphaFoldDB" id="A0A8K0PBH2"/>
<organism evidence="1 2">
    <name type="scientific">Ladona fulva</name>
    <name type="common">Scarce chaser dragonfly</name>
    <name type="synonym">Libellula fulva</name>
    <dbReference type="NCBI Taxonomy" id="123851"/>
    <lineage>
        <taxon>Eukaryota</taxon>
        <taxon>Metazoa</taxon>
        <taxon>Ecdysozoa</taxon>
        <taxon>Arthropoda</taxon>
        <taxon>Hexapoda</taxon>
        <taxon>Insecta</taxon>
        <taxon>Pterygota</taxon>
        <taxon>Palaeoptera</taxon>
        <taxon>Odonata</taxon>
        <taxon>Epiprocta</taxon>
        <taxon>Anisoptera</taxon>
        <taxon>Libelluloidea</taxon>
        <taxon>Libellulidae</taxon>
        <taxon>Ladona</taxon>
    </lineage>
</organism>
<accession>A0A8K0PBH2</accession>
<reference evidence="1" key="2">
    <citation type="submission" date="2017-10" db="EMBL/GenBank/DDBJ databases">
        <title>Ladona fulva Genome sequencing and assembly.</title>
        <authorList>
            <person name="Murali S."/>
            <person name="Richards S."/>
            <person name="Bandaranaike D."/>
            <person name="Bellair M."/>
            <person name="Blankenburg K."/>
            <person name="Chao H."/>
            <person name="Dinh H."/>
            <person name="Doddapaneni H."/>
            <person name="Dugan-Rocha S."/>
            <person name="Elkadiri S."/>
            <person name="Gnanaolivu R."/>
            <person name="Hernandez B."/>
            <person name="Skinner E."/>
            <person name="Javaid M."/>
            <person name="Lee S."/>
            <person name="Li M."/>
            <person name="Ming W."/>
            <person name="Munidasa M."/>
            <person name="Muniz J."/>
            <person name="Nguyen L."/>
            <person name="Hughes D."/>
            <person name="Osuji N."/>
            <person name="Pu L.-L."/>
            <person name="Puazo M."/>
            <person name="Qu C."/>
            <person name="Quiroz J."/>
            <person name="Raj R."/>
            <person name="Weissenberger G."/>
            <person name="Xin Y."/>
            <person name="Zou X."/>
            <person name="Han Y."/>
            <person name="Worley K."/>
            <person name="Muzny D."/>
            <person name="Gibbs R."/>
        </authorList>
    </citation>
    <scope>NUCLEOTIDE SEQUENCE</scope>
    <source>
        <strain evidence="1">Sampled in the wild</strain>
    </source>
</reference>
<evidence type="ECO:0000313" key="2">
    <source>
        <dbReference type="Proteomes" id="UP000792457"/>
    </source>
</evidence>
<sequence>MQLKMPFLVDIGKMIHLTDQITLKCNAIKRGIAEKWKETVENVDFTHSSQNRWCLHRRLGLAVPPDRD</sequence>
<gene>
    <name evidence="1" type="ORF">J437_LFUL016139</name>
</gene>
<protein>
    <submittedName>
        <fullName evidence="1">Uncharacterized protein</fullName>
    </submittedName>
</protein>